<dbReference type="GO" id="GO:0003700">
    <property type="term" value="F:DNA-binding transcription factor activity"/>
    <property type="evidence" value="ECO:0007669"/>
    <property type="project" value="InterPro"/>
</dbReference>
<dbReference type="InterPro" id="IPR050313">
    <property type="entry name" value="Carb_Metab_HTH_regulators"/>
</dbReference>
<dbReference type="InterPro" id="IPR018356">
    <property type="entry name" value="Tscrpt_reg_HTH_DeoR_CS"/>
</dbReference>
<comment type="caution">
    <text evidence="6">The sequence shown here is derived from an EMBL/GenBank/DDBJ whole genome shotgun (WGS) entry which is preliminary data.</text>
</comment>
<dbReference type="InterPro" id="IPR014036">
    <property type="entry name" value="DeoR-like_C"/>
</dbReference>
<dbReference type="RefSeq" id="WP_149089418.1">
    <property type="nucleotide sequence ID" value="NZ_VKKY01000001.1"/>
</dbReference>
<dbReference type="Pfam" id="PF08220">
    <property type="entry name" value="HTH_DeoR"/>
    <property type="match status" value="1"/>
</dbReference>
<dbReference type="PROSITE" id="PS00894">
    <property type="entry name" value="HTH_DEOR_1"/>
    <property type="match status" value="1"/>
</dbReference>
<keyword evidence="3" id="KW-0238">DNA-binding</keyword>
<evidence type="ECO:0000256" key="2">
    <source>
        <dbReference type="ARBA" id="ARBA00023015"/>
    </source>
</evidence>
<dbReference type="SUPFAM" id="SSF46785">
    <property type="entry name" value="Winged helix' DNA-binding domain"/>
    <property type="match status" value="1"/>
</dbReference>
<dbReference type="SMART" id="SM01134">
    <property type="entry name" value="DeoRC"/>
    <property type="match status" value="1"/>
</dbReference>
<accession>A0A5B6TTD1</accession>
<proteinExistence type="predicted"/>
<dbReference type="InterPro" id="IPR036390">
    <property type="entry name" value="WH_DNA-bd_sf"/>
</dbReference>
<dbReference type="PANTHER" id="PTHR30363">
    <property type="entry name" value="HTH-TYPE TRANSCRIPTIONAL REGULATOR SRLR-RELATED"/>
    <property type="match status" value="1"/>
</dbReference>
<dbReference type="PROSITE" id="PS51000">
    <property type="entry name" value="HTH_DEOR_2"/>
    <property type="match status" value="1"/>
</dbReference>
<dbReference type="Gene3D" id="1.10.10.10">
    <property type="entry name" value="Winged helix-like DNA-binding domain superfamily/Winged helix DNA-binding domain"/>
    <property type="match status" value="1"/>
</dbReference>
<dbReference type="InterPro" id="IPR001034">
    <property type="entry name" value="DeoR_HTH"/>
</dbReference>
<dbReference type="InterPro" id="IPR037171">
    <property type="entry name" value="NagB/RpiA_transferase-like"/>
</dbReference>
<protein>
    <submittedName>
        <fullName evidence="6">DeoR/GlpR transcriptional regulator</fullName>
    </submittedName>
</protein>
<dbReference type="SMART" id="SM00420">
    <property type="entry name" value="HTH_DEOR"/>
    <property type="match status" value="1"/>
</dbReference>
<sequence>MLKQERHNYILEEVRKQNKVLSSELSQKLSVSEDTIRRDLKELSDVGQIKKVHGGAMQNGYIPFSHKDREIYAHEEKVTIVRKAIQLIQDDSVVVMDGGTTNLELTRQLPLDLKATVFTNSLPIALQLSEHPGVETIFMGGKILRNAQVAVGLDVINFVADIHADICFIGTRSIHHVIGITDFDREETQTKQALISCARQVVSMPLSEKLNTTQPFKVSPIERVHTIITELAPDNPLLDNYRKAGLQIL</sequence>
<name>A0A5B6TTD1_9BACT</name>
<evidence type="ECO:0000256" key="4">
    <source>
        <dbReference type="ARBA" id="ARBA00023163"/>
    </source>
</evidence>
<keyword evidence="2" id="KW-0805">Transcription regulation</keyword>
<dbReference type="Pfam" id="PF00455">
    <property type="entry name" value="DeoRC"/>
    <property type="match status" value="1"/>
</dbReference>
<dbReference type="PRINTS" id="PR00037">
    <property type="entry name" value="HTHLACR"/>
</dbReference>
<dbReference type="InterPro" id="IPR036388">
    <property type="entry name" value="WH-like_DNA-bd_sf"/>
</dbReference>
<dbReference type="SUPFAM" id="SSF100950">
    <property type="entry name" value="NagB/RpiA/CoA transferase-like"/>
    <property type="match status" value="1"/>
</dbReference>
<keyword evidence="1" id="KW-0678">Repressor</keyword>
<reference evidence="6 7" key="1">
    <citation type="submission" date="2019-07" db="EMBL/GenBank/DDBJ databases">
        <title>Rufibacter sp. nov., isolated from lake sediment.</title>
        <authorList>
            <person name="Qu J.-H."/>
        </authorList>
    </citation>
    <scope>NUCLEOTIDE SEQUENCE [LARGE SCALE GENOMIC DNA]</scope>
    <source>
        <strain evidence="6 7">NBS58-1</strain>
    </source>
</reference>
<dbReference type="EMBL" id="VKKY01000001">
    <property type="protein sequence ID" value="KAA3439778.1"/>
    <property type="molecule type" value="Genomic_DNA"/>
</dbReference>
<keyword evidence="7" id="KW-1185">Reference proteome</keyword>
<evidence type="ECO:0000313" key="6">
    <source>
        <dbReference type="EMBL" id="KAA3439778.1"/>
    </source>
</evidence>
<gene>
    <name evidence="6" type="ORF">FOA19_03630</name>
</gene>
<organism evidence="6 7">
    <name type="scientific">Rufibacter hautae</name>
    <dbReference type="NCBI Taxonomy" id="2595005"/>
    <lineage>
        <taxon>Bacteria</taxon>
        <taxon>Pseudomonadati</taxon>
        <taxon>Bacteroidota</taxon>
        <taxon>Cytophagia</taxon>
        <taxon>Cytophagales</taxon>
        <taxon>Hymenobacteraceae</taxon>
        <taxon>Rufibacter</taxon>
    </lineage>
</organism>
<evidence type="ECO:0000256" key="1">
    <source>
        <dbReference type="ARBA" id="ARBA00022491"/>
    </source>
</evidence>
<feature type="domain" description="HTH deoR-type" evidence="5">
    <location>
        <begin position="3"/>
        <end position="58"/>
    </location>
</feature>
<evidence type="ECO:0000259" key="5">
    <source>
        <dbReference type="PROSITE" id="PS51000"/>
    </source>
</evidence>
<dbReference type="AlphaFoldDB" id="A0A5B6TTD1"/>
<dbReference type="GO" id="GO:0003677">
    <property type="term" value="F:DNA binding"/>
    <property type="evidence" value="ECO:0007669"/>
    <property type="project" value="UniProtKB-KW"/>
</dbReference>
<evidence type="ECO:0000313" key="7">
    <source>
        <dbReference type="Proteomes" id="UP000324133"/>
    </source>
</evidence>
<dbReference type="OrthoDB" id="9797223at2"/>
<keyword evidence="4" id="KW-0804">Transcription</keyword>
<evidence type="ECO:0000256" key="3">
    <source>
        <dbReference type="ARBA" id="ARBA00023125"/>
    </source>
</evidence>
<dbReference type="PANTHER" id="PTHR30363:SF4">
    <property type="entry name" value="GLYCEROL-3-PHOSPHATE REGULON REPRESSOR"/>
    <property type="match status" value="1"/>
</dbReference>
<dbReference type="Proteomes" id="UP000324133">
    <property type="component" value="Unassembled WGS sequence"/>
</dbReference>